<dbReference type="InterPro" id="IPR036390">
    <property type="entry name" value="WH_DNA-bd_sf"/>
</dbReference>
<feature type="domain" description="Transcription regulator TrmB N-terminal" evidence="1">
    <location>
        <begin position="14"/>
        <end position="65"/>
    </location>
</feature>
<dbReference type="RefSeq" id="WP_008321272.1">
    <property type="nucleotide sequence ID" value="NZ_AOLN01000018.1"/>
</dbReference>
<comment type="caution">
    <text evidence="2">The sequence shown here is derived from an EMBL/GenBank/DDBJ whole genome shotgun (WGS) entry which is preliminary data.</text>
</comment>
<dbReference type="PATRIC" id="fig|662479.7.peg.2911"/>
<dbReference type="SUPFAM" id="SSF46785">
    <property type="entry name" value="Winged helix' DNA-binding domain"/>
    <property type="match status" value="1"/>
</dbReference>
<dbReference type="Gene3D" id="1.10.10.10">
    <property type="entry name" value="Winged helix-like DNA-binding domain superfamily/Winged helix DNA-binding domain"/>
    <property type="match status" value="1"/>
</dbReference>
<dbReference type="InterPro" id="IPR036388">
    <property type="entry name" value="WH-like_DNA-bd_sf"/>
</dbReference>
<dbReference type="Proteomes" id="UP000011550">
    <property type="component" value="Unassembled WGS sequence"/>
</dbReference>
<evidence type="ECO:0000259" key="1">
    <source>
        <dbReference type="Pfam" id="PF01978"/>
    </source>
</evidence>
<organism evidence="2 3">
    <name type="scientific">Haloferax mucosum ATCC BAA-1512</name>
    <dbReference type="NCBI Taxonomy" id="662479"/>
    <lineage>
        <taxon>Archaea</taxon>
        <taxon>Methanobacteriati</taxon>
        <taxon>Methanobacteriota</taxon>
        <taxon>Stenosarchaea group</taxon>
        <taxon>Halobacteria</taxon>
        <taxon>Halobacteriales</taxon>
        <taxon>Haloferacaceae</taxon>
        <taxon>Haloferax</taxon>
    </lineage>
</organism>
<protein>
    <submittedName>
        <fullName evidence="2">ArsR family transcriptional regulator</fullName>
    </submittedName>
</protein>
<dbReference type="InterPro" id="IPR011991">
    <property type="entry name" value="ArsR-like_HTH"/>
</dbReference>
<reference evidence="2 3" key="1">
    <citation type="journal article" date="2014" name="PLoS Genet.">
        <title>Phylogenetically driven sequencing of extremely halophilic archaea reveals strategies for static and dynamic osmo-response.</title>
        <authorList>
            <person name="Becker E.A."/>
            <person name="Seitzer P.M."/>
            <person name="Tritt A."/>
            <person name="Larsen D."/>
            <person name="Krusor M."/>
            <person name="Yao A.I."/>
            <person name="Wu D."/>
            <person name="Madern D."/>
            <person name="Eisen J.A."/>
            <person name="Darling A.E."/>
            <person name="Facciotti M.T."/>
        </authorList>
    </citation>
    <scope>NUCLEOTIDE SEQUENCE [LARGE SCALE GENOMIC DNA]</scope>
    <source>
        <strain evidence="2 3">ATCC BAA-1512</strain>
    </source>
</reference>
<accession>M0I447</accession>
<name>M0I447_9EURY</name>
<sequence length="113" mass="12574">MDGSVASNELLNVLGDTESRALLVALRREPRSAKELGETLNRSLPTVYRRLDQLCGCGLVASTTRVRDDGTHYRQYECTFDRTMVSLSEEGFFVEVVSDDQSAGSEHRDADTE</sequence>
<dbReference type="OrthoDB" id="311452at2157"/>
<proteinExistence type="predicted"/>
<evidence type="ECO:0000313" key="2">
    <source>
        <dbReference type="EMBL" id="ELZ91506.1"/>
    </source>
</evidence>
<gene>
    <name evidence="2" type="ORF">C440_14369</name>
</gene>
<dbReference type="AlphaFoldDB" id="M0I447"/>
<keyword evidence="3" id="KW-1185">Reference proteome</keyword>
<dbReference type="EMBL" id="AOLN01000018">
    <property type="protein sequence ID" value="ELZ91506.1"/>
    <property type="molecule type" value="Genomic_DNA"/>
</dbReference>
<dbReference type="Pfam" id="PF01978">
    <property type="entry name" value="TrmB"/>
    <property type="match status" value="1"/>
</dbReference>
<dbReference type="CDD" id="cd00090">
    <property type="entry name" value="HTH_ARSR"/>
    <property type="match status" value="1"/>
</dbReference>
<evidence type="ECO:0000313" key="3">
    <source>
        <dbReference type="Proteomes" id="UP000011550"/>
    </source>
</evidence>
<dbReference type="InterPro" id="IPR002831">
    <property type="entry name" value="Tscrpt_reg_TrmB_N"/>
</dbReference>